<dbReference type="PROSITE" id="PS50297">
    <property type="entry name" value="ANK_REP_REGION"/>
    <property type="match status" value="3"/>
</dbReference>
<comment type="subcellular location">
    <subcellularLocation>
        <location evidence="1">Membrane</location>
        <topology evidence="1">Multi-pass membrane protein</topology>
    </subcellularLocation>
</comment>
<dbReference type="SMART" id="SM00248">
    <property type="entry name" value="ANK"/>
    <property type="match status" value="7"/>
</dbReference>
<organism evidence="10 11">
    <name type="scientific">Eucalyptus globulus</name>
    <name type="common">Tasmanian blue gum</name>
    <dbReference type="NCBI Taxonomy" id="34317"/>
    <lineage>
        <taxon>Eukaryota</taxon>
        <taxon>Viridiplantae</taxon>
        <taxon>Streptophyta</taxon>
        <taxon>Embryophyta</taxon>
        <taxon>Tracheophyta</taxon>
        <taxon>Spermatophyta</taxon>
        <taxon>Magnoliopsida</taxon>
        <taxon>eudicotyledons</taxon>
        <taxon>Gunneridae</taxon>
        <taxon>Pentapetalae</taxon>
        <taxon>rosids</taxon>
        <taxon>malvids</taxon>
        <taxon>Myrtales</taxon>
        <taxon>Myrtaceae</taxon>
        <taxon>Myrtoideae</taxon>
        <taxon>Eucalypteae</taxon>
        <taxon>Eucalyptus</taxon>
    </lineage>
</organism>
<name>A0ABD3IMI1_EUCGL</name>
<dbReference type="InterPro" id="IPR036770">
    <property type="entry name" value="Ankyrin_rpt-contain_sf"/>
</dbReference>
<dbReference type="EMBL" id="JBJKBG010000011">
    <property type="protein sequence ID" value="KAL3714932.1"/>
    <property type="molecule type" value="Genomic_DNA"/>
</dbReference>
<feature type="transmembrane region" description="Helical" evidence="8">
    <location>
        <begin position="541"/>
        <end position="560"/>
    </location>
</feature>
<dbReference type="Pfam" id="PF13962">
    <property type="entry name" value="PGG"/>
    <property type="match status" value="1"/>
</dbReference>
<sequence length="572" mass="63469">MDPYLYEVTKTGDANEFISALEEVSESRKLALSLIFDQVTPSGNSLLHVAASSGKDEVIELILDHFPNTVTRKNSSEDTPLHVAIRDTRLNATRMLIPQGKDSEIIYWKNKDGESPLYLAAETGDMEILHLLLEASAQDTDYAIKIQGMSPVFAALQKNNVGMLDEIIDRLPKLLHVRDENEGTPLHAAASEGDDRAVELLLRECPCLALETDKDGSYPIHVACERNNFGAFVMLLHRTWPDPAEIKNNKGQNILHVAAKGGNYFAVLHVSKECSECRWKHTLHLASMYNHCGAMLCLTRDKRSDLNLLNSDKMTALDVAMESGRLSTEYPALLGRSILILEDVPRSKGRGIRSPREQSSGESKSSRVEWIRDQVDTLLLVATLVTTVTFAAGFTLPGGYNASSDPHPGMATMLHNGVFQFFVIANMVAMYSSILAVVVLLWGHVTDFYIAELAYRAAGPLLLTALTSMTLAFMAAVIVAVSKLTWLVLFVLLIALIFLMMLIMVLTALIFPSSKVFMRVVCHYYLVLAHPADRKSLGGKFFLVCCLVLCFPCLVYHYAFRPRHGRQENKHG</sequence>
<feature type="repeat" description="ANK" evidence="7">
    <location>
        <begin position="112"/>
        <end position="138"/>
    </location>
</feature>
<evidence type="ECO:0000313" key="11">
    <source>
        <dbReference type="Proteomes" id="UP001634007"/>
    </source>
</evidence>
<dbReference type="AlphaFoldDB" id="A0ABD3IMI1"/>
<feature type="transmembrane region" description="Helical" evidence="8">
    <location>
        <begin position="377"/>
        <end position="398"/>
    </location>
</feature>
<dbReference type="SUPFAM" id="SSF48403">
    <property type="entry name" value="Ankyrin repeat"/>
    <property type="match status" value="1"/>
</dbReference>
<comment type="caution">
    <text evidence="10">The sequence shown here is derived from an EMBL/GenBank/DDBJ whole genome shotgun (WGS) entry which is preliminary data.</text>
</comment>
<evidence type="ECO:0000256" key="2">
    <source>
        <dbReference type="ARBA" id="ARBA00022692"/>
    </source>
</evidence>
<keyword evidence="2 8" id="KW-0812">Transmembrane</keyword>
<proteinExistence type="predicted"/>
<keyword evidence="4 8" id="KW-1133">Transmembrane helix</keyword>
<dbReference type="InterPro" id="IPR026961">
    <property type="entry name" value="PGG_dom"/>
</dbReference>
<dbReference type="GO" id="GO:0016020">
    <property type="term" value="C:membrane"/>
    <property type="evidence" value="ECO:0007669"/>
    <property type="project" value="UniProtKB-SubCell"/>
</dbReference>
<feature type="transmembrane region" description="Helical" evidence="8">
    <location>
        <begin position="486"/>
        <end position="511"/>
    </location>
</feature>
<evidence type="ECO:0000256" key="1">
    <source>
        <dbReference type="ARBA" id="ARBA00004141"/>
    </source>
</evidence>
<evidence type="ECO:0000259" key="9">
    <source>
        <dbReference type="Pfam" id="PF13962"/>
    </source>
</evidence>
<dbReference type="Pfam" id="PF00023">
    <property type="entry name" value="Ank"/>
    <property type="match status" value="1"/>
</dbReference>
<dbReference type="PANTHER" id="PTHR24186:SF46">
    <property type="entry name" value="PROTEIN ACCELERATED CELL DEATH 6-LIKE"/>
    <property type="match status" value="1"/>
</dbReference>
<feature type="domain" description="PGG" evidence="9">
    <location>
        <begin position="369"/>
        <end position="479"/>
    </location>
</feature>
<feature type="transmembrane region" description="Helical" evidence="8">
    <location>
        <begin position="454"/>
        <end position="480"/>
    </location>
</feature>
<dbReference type="PROSITE" id="PS50088">
    <property type="entry name" value="ANK_REPEAT"/>
    <property type="match status" value="3"/>
</dbReference>
<evidence type="ECO:0000256" key="7">
    <source>
        <dbReference type="PROSITE-ProRule" id="PRU00023"/>
    </source>
</evidence>
<gene>
    <name evidence="10" type="ORF">ACJRO7_006783</name>
</gene>
<dbReference type="Proteomes" id="UP001634007">
    <property type="component" value="Unassembled WGS sequence"/>
</dbReference>
<evidence type="ECO:0000256" key="3">
    <source>
        <dbReference type="ARBA" id="ARBA00022737"/>
    </source>
</evidence>
<feature type="repeat" description="ANK" evidence="7">
    <location>
        <begin position="181"/>
        <end position="203"/>
    </location>
</feature>
<evidence type="ECO:0000256" key="8">
    <source>
        <dbReference type="SAM" id="Phobius"/>
    </source>
</evidence>
<dbReference type="InterPro" id="IPR002110">
    <property type="entry name" value="Ankyrin_rpt"/>
</dbReference>
<dbReference type="Gene3D" id="1.25.40.20">
    <property type="entry name" value="Ankyrin repeat-containing domain"/>
    <property type="match status" value="2"/>
</dbReference>
<feature type="repeat" description="ANK" evidence="7">
    <location>
        <begin position="42"/>
        <end position="74"/>
    </location>
</feature>
<keyword evidence="6 8" id="KW-0472">Membrane</keyword>
<dbReference type="Pfam" id="PF12796">
    <property type="entry name" value="Ank_2"/>
    <property type="match status" value="2"/>
</dbReference>
<protein>
    <recommendedName>
        <fullName evidence="9">PGG domain-containing protein</fullName>
    </recommendedName>
</protein>
<accession>A0ABD3IMI1</accession>
<reference evidence="10 11" key="1">
    <citation type="submission" date="2024-11" db="EMBL/GenBank/DDBJ databases">
        <title>Chromosome-level genome assembly of Eucalyptus globulus Labill. provides insights into its genome evolution.</title>
        <authorList>
            <person name="Li X."/>
        </authorList>
    </citation>
    <scope>NUCLEOTIDE SEQUENCE [LARGE SCALE GENOMIC DNA]</scope>
    <source>
        <strain evidence="10">CL2024</strain>
        <tissue evidence="10">Fresh tender leaves</tissue>
    </source>
</reference>
<feature type="transmembrane region" description="Helical" evidence="8">
    <location>
        <begin position="418"/>
        <end position="442"/>
    </location>
</feature>
<keyword evidence="3" id="KW-0677">Repeat</keyword>
<keyword evidence="11" id="KW-1185">Reference proteome</keyword>
<evidence type="ECO:0000256" key="4">
    <source>
        <dbReference type="ARBA" id="ARBA00022989"/>
    </source>
</evidence>
<keyword evidence="5 7" id="KW-0040">ANK repeat</keyword>
<evidence type="ECO:0000256" key="5">
    <source>
        <dbReference type="ARBA" id="ARBA00023043"/>
    </source>
</evidence>
<evidence type="ECO:0000256" key="6">
    <source>
        <dbReference type="ARBA" id="ARBA00023136"/>
    </source>
</evidence>
<evidence type="ECO:0000313" key="10">
    <source>
        <dbReference type="EMBL" id="KAL3714932.1"/>
    </source>
</evidence>
<dbReference type="PANTHER" id="PTHR24186">
    <property type="entry name" value="PROTEIN PHOSPHATASE 1 REGULATORY SUBUNIT"/>
    <property type="match status" value="1"/>
</dbReference>